<evidence type="ECO:0000256" key="3">
    <source>
        <dbReference type="ARBA" id="ARBA00022833"/>
    </source>
</evidence>
<dbReference type="PANTHER" id="PTHR28620">
    <property type="entry name" value="CENTROMERE PROTEIN V"/>
    <property type="match status" value="1"/>
</dbReference>
<dbReference type="InterPro" id="IPR011057">
    <property type="entry name" value="Mss4-like_sf"/>
</dbReference>
<evidence type="ECO:0000256" key="1">
    <source>
        <dbReference type="ARBA" id="ARBA00005495"/>
    </source>
</evidence>
<evidence type="ECO:0000313" key="6">
    <source>
        <dbReference type="Proteomes" id="UP000663929"/>
    </source>
</evidence>
<accession>A0A8A4TCN7</accession>
<evidence type="ECO:0000256" key="2">
    <source>
        <dbReference type="ARBA" id="ARBA00022723"/>
    </source>
</evidence>
<sequence length="128" mass="14863">MVPVWKEGTCHCGRIRFRVRAMFEKALECNCSICFQKGYIHLIVPSGDFELLQGQRDLSTYRFNTGEAKHHFCSHCGVSPFYVPRSHPDGYDVNLRCVTDLDWRKVEITPFDGANWEQNIQKIEGYES</sequence>
<organism evidence="5 6">
    <name type="scientific">Sulfidibacter corallicola</name>
    <dbReference type="NCBI Taxonomy" id="2818388"/>
    <lineage>
        <taxon>Bacteria</taxon>
        <taxon>Pseudomonadati</taxon>
        <taxon>Acidobacteriota</taxon>
        <taxon>Holophagae</taxon>
        <taxon>Acanthopleuribacterales</taxon>
        <taxon>Acanthopleuribacteraceae</taxon>
        <taxon>Sulfidibacter</taxon>
    </lineage>
</organism>
<dbReference type="InterPro" id="IPR006913">
    <property type="entry name" value="CENP-V/GFA"/>
</dbReference>
<dbReference type="Proteomes" id="UP000663929">
    <property type="component" value="Chromosome"/>
</dbReference>
<keyword evidence="3" id="KW-0862">Zinc</keyword>
<keyword evidence="2" id="KW-0479">Metal-binding</keyword>
<dbReference type="PROSITE" id="PS51891">
    <property type="entry name" value="CENP_V_GFA"/>
    <property type="match status" value="1"/>
</dbReference>
<dbReference type="Gene3D" id="2.170.150.70">
    <property type="match status" value="1"/>
</dbReference>
<evidence type="ECO:0000259" key="4">
    <source>
        <dbReference type="PROSITE" id="PS51891"/>
    </source>
</evidence>
<reference evidence="5" key="1">
    <citation type="submission" date="2021-03" db="EMBL/GenBank/DDBJ databases">
        <title>Acanthopleuribacteraceae sp. M133.</title>
        <authorList>
            <person name="Wang G."/>
        </authorList>
    </citation>
    <scope>NUCLEOTIDE SEQUENCE</scope>
    <source>
        <strain evidence="5">M133</strain>
    </source>
</reference>
<comment type="similarity">
    <text evidence="1">Belongs to the Gfa family.</text>
</comment>
<name>A0A8A4TCN7_SULCO</name>
<dbReference type="Pfam" id="PF04828">
    <property type="entry name" value="GFA"/>
    <property type="match status" value="1"/>
</dbReference>
<dbReference type="EMBL" id="CP071793">
    <property type="protein sequence ID" value="QTD47696.1"/>
    <property type="molecule type" value="Genomic_DNA"/>
</dbReference>
<protein>
    <submittedName>
        <fullName evidence="5">GFA family protein</fullName>
    </submittedName>
</protein>
<evidence type="ECO:0000313" key="5">
    <source>
        <dbReference type="EMBL" id="QTD47696.1"/>
    </source>
</evidence>
<dbReference type="GO" id="GO:0016846">
    <property type="term" value="F:carbon-sulfur lyase activity"/>
    <property type="evidence" value="ECO:0007669"/>
    <property type="project" value="InterPro"/>
</dbReference>
<feature type="domain" description="CENP-V/GFA" evidence="4">
    <location>
        <begin position="6"/>
        <end position="117"/>
    </location>
</feature>
<dbReference type="PANTHER" id="PTHR28620:SF1">
    <property type="entry name" value="CENP-V_GFA DOMAIN-CONTAINING PROTEIN"/>
    <property type="match status" value="1"/>
</dbReference>
<gene>
    <name evidence="5" type="ORF">J3U87_19065</name>
</gene>
<dbReference type="InterPro" id="IPR052355">
    <property type="entry name" value="CENP-V-like"/>
</dbReference>
<keyword evidence="6" id="KW-1185">Reference proteome</keyword>
<dbReference type="AlphaFoldDB" id="A0A8A4TCN7"/>
<proteinExistence type="inferred from homology"/>
<dbReference type="KEGG" id="scor:J3U87_19065"/>
<dbReference type="GO" id="GO:0046872">
    <property type="term" value="F:metal ion binding"/>
    <property type="evidence" value="ECO:0007669"/>
    <property type="project" value="UniProtKB-KW"/>
</dbReference>
<dbReference type="RefSeq" id="WP_237377363.1">
    <property type="nucleotide sequence ID" value="NZ_CP071793.1"/>
</dbReference>
<dbReference type="SUPFAM" id="SSF51316">
    <property type="entry name" value="Mss4-like"/>
    <property type="match status" value="1"/>
</dbReference>